<evidence type="ECO:0000313" key="1">
    <source>
        <dbReference type="EMBL" id="RNL92976.1"/>
    </source>
</evidence>
<dbReference type="AlphaFoldDB" id="A0A3N0EYN8"/>
<dbReference type="Proteomes" id="UP000267469">
    <property type="component" value="Unassembled WGS sequence"/>
</dbReference>
<evidence type="ECO:0000313" key="2">
    <source>
        <dbReference type="Proteomes" id="UP000267469"/>
    </source>
</evidence>
<gene>
    <name evidence="1" type="ORF">ED312_02910</name>
</gene>
<name>A0A3N0EYN8_SINP1</name>
<organism evidence="1 2">
    <name type="scientific">Sinomicrobium pectinilyticum</name>
    <dbReference type="NCBI Taxonomy" id="1084421"/>
    <lineage>
        <taxon>Bacteria</taxon>
        <taxon>Pseudomonadati</taxon>
        <taxon>Bacteroidota</taxon>
        <taxon>Flavobacteriia</taxon>
        <taxon>Flavobacteriales</taxon>
        <taxon>Flavobacteriaceae</taxon>
        <taxon>Sinomicrobium</taxon>
    </lineage>
</organism>
<reference evidence="1 2" key="1">
    <citation type="submission" date="2018-10" db="EMBL/GenBank/DDBJ databases">
        <title>Sinomicrobium pectinilyticum sp. nov., a pectinase-producing bacterium isolated from alkaline and saline soil, and emended description of the genus Sinomicrobium.</title>
        <authorList>
            <person name="Cheng B."/>
            <person name="Li C."/>
            <person name="Lai Q."/>
            <person name="Du M."/>
            <person name="Shao Z."/>
            <person name="Xu P."/>
            <person name="Yang C."/>
        </authorList>
    </citation>
    <scope>NUCLEOTIDE SEQUENCE [LARGE SCALE GENOMIC DNA]</scope>
    <source>
        <strain evidence="1 2">5DNS001</strain>
    </source>
</reference>
<sequence>MRSGAESPAFFMRYHTDFSGTDGCRVPGARAGKKNRGDRGIKKGGVKLHLFAPNLTMNLTYLCYGDSNVCREILPVKLIR</sequence>
<proteinExistence type="predicted"/>
<keyword evidence="2" id="KW-1185">Reference proteome</keyword>
<comment type="caution">
    <text evidence="1">The sequence shown here is derived from an EMBL/GenBank/DDBJ whole genome shotgun (WGS) entry which is preliminary data.</text>
</comment>
<protein>
    <submittedName>
        <fullName evidence="1">Uncharacterized protein</fullName>
    </submittedName>
</protein>
<dbReference type="EMBL" id="RJTM01000013">
    <property type="protein sequence ID" value="RNL92976.1"/>
    <property type="molecule type" value="Genomic_DNA"/>
</dbReference>
<accession>A0A3N0EYN8</accession>